<comment type="caution">
    <text evidence="2">The sequence shown here is derived from an EMBL/GenBank/DDBJ whole genome shotgun (WGS) entry which is preliminary data.</text>
</comment>
<dbReference type="AlphaFoldDB" id="A0A812S281"/>
<feature type="region of interest" description="Disordered" evidence="1">
    <location>
        <begin position="1"/>
        <end position="28"/>
    </location>
</feature>
<evidence type="ECO:0000256" key="1">
    <source>
        <dbReference type="SAM" id="MobiDB-lite"/>
    </source>
</evidence>
<dbReference type="EMBL" id="CAJNJA010020498">
    <property type="protein sequence ID" value="CAE7460818.1"/>
    <property type="molecule type" value="Genomic_DNA"/>
</dbReference>
<keyword evidence="3" id="KW-1185">Reference proteome</keyword>
<gene>
    <name evidence="2" type="primary">RPL10</name>
    <name evidence="2" type="ORF">SNEC2469_LOCUS12885</name>
</gene>
<feature type="region of interest" description="Disordered" evidence="1">
    <location>
        <begin position="104"/>
        <end position="134"/>
    </location>
</feature>
<proteinExistence type="predicted"/>
<organism evidence="2 3">
    <name type="scientific">Symbiodinium necroappetens</name>
    <dbReference type="NCBI Taxonomy" id="1628268"/>
    <lineage>
        <taxon>Eukaryota</taxon>
        <taxon>Sar</taxon>
        <taxon>Alveolata</taxon>
        <taxon>Dinophyceae</taxon>
        <taxon>Suessiales</taxon>
        <taxon>Symbiodiniaceae</taxon>
        <taxon>Symbiodinium</taxon>
    </lineage>
</organism>
<feature type="compositionally biased region" description="Low complexity" evidence="1">
    <location>
        <begin position="119"/>
        <end position="129"/>
    </location>
</feature>
<evidence type="ECO:0000313" key="3">
    <source>
        <dbReference type="Proteomes" id="UP000601435"/>
    </source>
</evidence>
<protein>
    <submittedName>
        <fullName evidence="2">RPL10 protein</fullName>
    </submittedName>
</protein>
<evidence type="ECO:0000313" key="2">
    <source>
        <dbReference type="EMBL" id="CAE7460818.1"/>
    </source>
</evidence>
<sequence>MVSLGVPTARFGMPPDPDKPEPHYPGVSSNKFDALGALKVYRESLKKDADIRANQIQLQAGRGPVHHRRRLEDLMPGLASVAEAYEHLGYSADPITRRMLPPAQLSGHAEGSRPDDLQSRSSRQSRLSSVLRGTGALATHGRTMSEGRLHFGRVEGGVCCLSPDDKALIQKEKEMILRSCGQNRVFTFI</sequence>
<dbReference type="OrthoDB" id="448382at2759"/>
<reference evidence="2" key="1">
    <citation type="submission" date="2021-02" db="EMBL/GenBank/DDBJ databases">
        <authorList>
            <person name="Dougan E. K."/>
            <person name="Rhodes N."/>
            <person name="Thang M."/>
            <person name="Chan C."/>
        </authorList>
    </citation>
    <scope>NUCLEOTIDE SEQUENCE</scope>
</reference>
<accession>A0A812S281</accession>
<dbReference type="Proteomes" id="UP000601435">
    <property type="component" value="Unassembled WGS sequence"/>
</dbReference>
<name>A0A812S281_9DINO</name>